<dbReference type="InterPro" id="IPR005110">
    <property type="entry name" value="MoeA_linker/N"/>
</dbReference>
<dbReference type="GO" id="GO:0006777">
    <property type="term" value="P:Mo-molybdopterin cofactor biosynthetic process"/>
    <property type="evidence" value="ECO:0007669"/>
    <property type="project" value="UniProtKB-UniRule"/>
</dbReference>
<gene>
    <name evidence="5" type="ORF">N7539_007435</name>
</gene>
<reference evidence="5" key="1">
    <citation type="submission" date="2022-12" db="EMBL/GenBank/DDBJ databases">
        <authorList>
            <person name="Petersen C."/>
        </authorList>
    </citation>
    <scope>NUCLEOTIDE SEQUENCE</scope>
    <source>
        <strain evidence="5">IBT 30728</strain>
    </source>
</reference>
<accession>A0A9X0BPB3</accession>
<dbReference type="Gene3D" id="3.40.980.10">
    <property type="entry name" value="MoaB/Mog-like domain"/>
    <property type="match status" value="1"/>
</dbReference>
<evidence type="ECO:0000313" key="6">
    <source>
        <dbReference type="Proteomes" id="UP001148312"/>
    </source>
</evidence>
<keyword evidence="3" id="KW-0501">Molybdenum cofactor biosynthesis</keyword>
<comment type="catalytic activity">
    <reaction evidence="3">
        <text>adenylyl-molybdopterin + molybdate = Mo-molybdopterin + AMP + H(+)</text>
        <dbReference type="Rhea" id="RHEA:35047"/>
        <dbReference type="ChEBI" id="CHEBI:15378"/>
        <dbReference type="ChEBI" id="CHEBI:36264"/>
        <dbReference type="ChEBI" id="CHEBI:62727"/>
        <dbReference type="ChEBI" id="CHEBI:71302"/>
        <dbReference type="ChEBI" id="CHEBI:456215"/>
    </reaction>
</comment>
<keyword evidence="3" id="KW-0460">Magnesium</keyword>
<evidence type="ECO:0000256" key="2">
    <source>
        <dbReference type="ARBA" id="ARBA00012509"/>
    </source>
</evidence>
<keyword evidence="3" id="KW-0500">Molybdenum</keyword>
<evidence type="ECO:0000256" key="1">
    <source>
        <dbReference type="ARBA" id="ARBA00008339"/>
    </source>
</evidence>
<organism evidence="5 6">
    <name type="scientific">Penicillium diatomitis</name>
    <dbReference type="NCBI Taxonomy" id="2819901"/>
    <lineage>
        <taxon>Eukaryota</taxon>
        <taxon>Fungi</taxon>
        <taxon>Dikarya</taxon>
        <taxon>Ascomycota</taxon>
        <taxon>Pezizomycotina</taxon>
        <taxon>Eurotiomycetes</taxon>
        <taxon>Eurotiomycetidae</taxon>
        <taxon>Eurotiales</taxon>
        <taxon>Aspergillaceae</taxon>
        <taxon>Penicillium</taxon>
    </lineage>
</organism>
<dbReference type="SUPFAM" id="SSF53218">
    <property type="entry name" value="Molybdenum cofactor biosynthesis proteins"/>
    <property type="match status" value="1"/>
</dbReference>
<evidence type="ECO:0000313" key="5">
    <source>
        <dbReference type="EMBL" id="KAJ5477291.1"/>
    </source>
</evidence>
<keyword evidence="3" id="KW-0479">Metal-binding</keyword>
<dbReference type="RefSeq" id="XP_056787835.1">
    <property type="nucleotide sequence ID" value="XM_056937036.1"/>
</dbReference>
<dbReference type="GO" id="GO:0061598">
    <property type="term" value="F:molybdopterin adenylyltransferase activity"/>
    <property type="evidence" value="ECO:0007669"/>
    <property type="project" value="UniProtKB-UniRule"/>
</dbReference>
<proteinExistence type="inferred from homology"/>
<dbReference type="Proteomes" id="UP001148312">
    <property type="component" value="Unassembled WGS sequence"/>
</dbReference>
<dbReference type="SUPFAM" id="SSF63867">
    <property type="entry name" value="MoeA C-terminal domain-like"/>
    <property type="match status" value="1"/>
</dbReference>
<dbReference type="Pfam" id="PF03453">
    <property type="entry name" value="MoeA_N"/>
    <property type="match status" value="1"/>
</dbReference>
<dbReference type="InterPro" id="IPR036688">
    <property type="entry name" value="MoeA_C_domain_IV_sf"/>
</dbReference>
<comment type="function">
    <text evidence="3">Catalyzes two steps in the biosynthesis of the molybdenum cofactor. In the first step, molybdopterin is adenylated. Subsequently, molybdate is inserted into adenylated molybdopterin and AMP is released.</text>
</comment>
<dbReference type="Gene3D" id="3.90.105.10">
    <property type="entry name" value="Molybdopterin biosynthesis moea protein, domain 2"/>
    <property type="match status" value="1"/>
</dbReference>
<dbReference type="GO" id="GO:0005524">
    <property type="term" value="F:ATP binding"/>
    <property type="evidence" value="ECO:0007669"/>
    <property type="project" value="UniProtKB-UniRule"/>
</dbReference>
<dbReference type="SUPFAM" id="SSF63882">
    <property type="entry name" value="MoeA N-terminal region -like"/>
    <property type="match status" value="1"/>
</dbReference>
<dbReference type="Gene3D" id="2.40.340.10">
    <property type="entry name" value="MoeA, C-terminal, domain IV"/>
    <property type="match status" value="1"/>
</dbReference>
<protein>
    <recommendedName>
        <fullName evidence="2">molybdopterin adenylyltransferase</fullName>
        <ecNumber evidence="2">2.7.7.75</ecNumber>
    </recommendedName>
</protein>
<dbReference type="InterPro" id="IPR038987">
    <property type="entry name" value="MoeA-like"/>
</dbReference>
<dbReference type="InterPro" id="IPR001453">
    <property type="entry name" value="MoaB/Mog_dom"/>
</dbReference>
<sequence length="449" mass="49051">MTLSYSEAIDLLRSQAQLHKADRKEQIPLNLAVNRISSNTLCAAHSTPLWDTSAMDGYAVCSQVTKLASPQNPIMIPVVGLIAAGKQPILTDPLPGPRSPFCVEIMTGARFPDPHTTVGVELDACVKFEDVHKIQDQVTGQHWIKVTKPVVSQQNRRLAGHDFRQDQVIISAGERIRPRHVMALASVGIHQIWVQKRLQIGLYSTGSELLSRSRENDDQQNKLQIQDVNGPYLVAALSDGIDADVRFLGILDDHADTITDRITQDVISSSLDLVISTGAVSAGRFDLIPTALEALHAKILFHKLNIRPGHPALAALVPSMTGEKRSTPFFGLPGNPVASAACLRFLVMPFIRFLGSEAVDTPLKASLTRTDKENTEQASHIVTALPIDKDVFRPGILTHDSQGRAEVTLIADHSPGKVSPFLRGNCWIHFHTSQQEVCRGDVVDVYPGS</sequence>
<dbReference type="GeneID" id="81627285"/>
<evidence type="ECO:0000256" key="3">
    <source>
        <dbReference type="RuleBase" id="RU365090"/>
    </source>
</evidence>
<name>A0A9X0BPB3_9EURO</name>
<dbReference type="PANTHER" id="PTHR10192">
    <property type="entry name" value="MOLYBDOPTERIN BIOSYNTHESIS PROTEIN"/>
    <property type="match status" value="1"/>
</dbReference>
<dbReference type="InterPro" id="IPR036425">
    <property type="entry name" value="MoaB/Mog-like_dom_sf"/>
</dbReference>
<dbReference type="GO" id="GO:0046872">
    <property type="term" value="F:metal ion binding"/>
    <property type="evidence" value="ECO:0007669"/>
    <property type="project" value="UniProtKB-UniRule"/>
</dbReference>
<dbReference type="CDD" id="cd00887">
    <property type="entry name" value="MoeA"/>
    <property type="match status" value="1"/>
</dbReference>
<dbReference type="Gene3D" id="2.170.190.11">
    <property type="entry name" value="Molybdopterin biosynthesis moea protein, domain 3"/>
    <property type="match status" value="1"/>
</dbReference>
<dbReference type="Pfam" id="PF00994">
    <property type="entry name" value="MoCF_biosynth"/>
    <property type="match status" value="1"/>
</dbReference>
<feature type="domain" description="MoaB/Mog" evidence="4">
    <location>
        <begin position="201"/>
        <end position="353"/>
    </location>
</feature>
<comment type="similarity">
    <text evidence="1">In the C-terminal section; belongs to the MoeA family.</text>
</comment>
<dbReference type="EC" id="2.7.7.75" evidence="2"/>
<comment type="similarity">
    <text evidence="3">Belongs to the MoeA family.</text>
</comment>
<dbReference type="AlphaFoldDB" id="A0A9X0BPB3"/>
<dbReference type="PANTHER" id="PTHR10192:SF30">
    <property type="entry name" value="MOLYBDOPTERIN ADENYLYLTRANSFERASE"/>
    <property type="match status" value="1"/>
</dbReference>
<reference evidence="5" key="2">
    <citation type="journal article" date="2023" name="IMA Fungus">
        <title>Comparative genomic study of the Penicillium genus elucidates a diverse pangenome and 15 lateral gene transfer events.</title>
        <authorList>
            <person name="Petersen C."/>
            <person name="Sorensen T."/>
            <person name="Nielsen M.R."/>
            <person name="Sondergaard T.E."/>
            <person name="Sorensen J.L."/>
            <person name="Fitzpatrick D.A."/>
            <person name="Frisvad J.C."/>
            <person name="Nielsen K.L."/>
        </authorList>
    </citation>
    <scope>NUCLEOTIDE SEQUENCE</scope>
    <source>
        <strain evidence="5">IBT 30728</strain>
    </source>
</reference>
<comment type="caution">
    <text evidence="5">The sequence shown here is derived from an EMBL/GenBank/DDBJ whole genome shotgun (WGS) entry which is preliminary data.</text>
</comment>
<keyword evidence="3" id="KW-0808">Transferase</keyword>
<dbReference type="GO" id="GO:0061599">
    <property type="term" value="F:molybdopterin molybdotransferase activity"/>
    <property type="evidence" value="ECO:0007669"/>
    <property type="project" value="UniProtKB-UniRule"/>
</dbReference>
<evidence type="ECO:0000259" key="4">
    <source>
        <dbReference type="SMART" id="SM00852"/>
    </source>
</evidence>
<comment type="pathway">
    <text evidence="3">Cofactor biosynthesis; molybdopterin biosynthesis.</text>
</comment>
<comment type="cofactor">
    <cofactor evidence="3">
        <name>Mg(2+)</name>
        <dbReference type="ChEBI" id="CHEBI:18420"/>
    </cofactor>
</comment>
<dbReference type="GO" id="GO:0005829">
    <property type="term" value="C:cytosol"/>
    <property type="evidence" value="ECO:0007669"/>
    <property type="project" value="TreeGrafter"/>
</dbReference>
<keyword evidence="6" id="KW-1185">Reference proteome</keyword>
<comment type="catalytic activity">
    <reaction evidence="3">
        <text>molybdopterin + ATP + H(+) = adenylyl-molybdopterin + diphosphate</text>
        <dbReference type="Rhea" id="RHEA:31331"/>
        <dbReference type="ChEBI" id="CHEBI:15378"/>
        <dbReference type="ChEBI" id="CHEBI:30616"/>
        <dbReference type="ChEBI" id="CHEBI:33019"/>
        <dbReference type="ChEBI" id="CHEBI:58698"/>
        <dbReference type="ChEBI" id="CHEBI:62727"/>
    </reaction>
</comment>
<dbReference type="SMART" id="SM00852">
    <property type="entry name" value="MoCF_biosynth"/>
    <property type="match status" value="1"/>
</dbReference>
<dbReference type="InterPro" id="IPR036135">
    <property type="entry name" value="MoeA_linker/N_sf"/>
</dbReference>
<dbReference type="EMBL" id="JAPWDQ010000010">
    <property type="protein sequence ID" value="KAJ5477291.1"/>
    <property type="molecule type" value="Genomic_DNA"/>
</dbReference>